<feature type="compositionally biased region" description="Basic residues" evidence="3">
    <location>
        <begin position="201"/>
        <end position="216"/>
    </location>
</feature>
<feature type="compositionally biased region" description="Basic residues" evidence="3">
    <location>
        <begin position="16"/>
        <end position="28"/>
    </location>
</feature>
<gene>
    <name evidence="5" type="ORF">K469DRAFT_562658</name>
</gene>
<protein>
    <recommendedName>
        <fullName evidence="4">RRM domain-containing protein</fullName>
    </recommendedName>
</protein>
<evidence type="ECO:0000256" key="1">
    <source>
        <dbReference type="ARBA" id="ARBA00022884"/>
    </source>
</evidence>
<dbReference type="InterPro" id="IPR000504">
    <property type="entry name" value="RRM_dom"/>
</dbReference>
<dbReference type="PROSITE" id="PS50102">
    <property type="entry name" value="RRM"/>
    <property type="match status" value="1"/>
</dbReference>
<feature type="region of interest" description="Disordered" evidence="3">
    <location>
        <begin position="159"/>
        <end position="266"/>
    </location>
</feature>
<evidence type="ECO:0000256" key="3">
    <source>
        <dbReference type="SAM" id="MobiDB-lite"/>
    </source>
</evidence>
<proteinExistence type="predicted"/>
<dbReference type="InterPro" id="IPR051229">
    <property type="entry name" value="ALYREF_mRNA_export"/>
</dbReference>
<feature type="compositionally biased region" description="Low complexity" evidence="3">
    <location>
        <begin position="231"/>
        <end position="243"/>
    </location>
</feature>
<dbReference type="Gene3D" id="3.30.70.330">
    <property type="match status" value="1"/>
</dbReference>
<dbReference type="OrthoDB" id="346839at2759"/>
<organism evidence="5 6">
    <name type="scientific">Zopfia rhizophila CBS 207.26</name>
    <dbReference type="NCBI Taxonomy" id="1314779"/>
    <lineage>
        <taxon>Eukaryota</taxon>
        <taxon>Fungi</taxon>
        <taxon>Dikarya</taxon>
        <taxon>Ascomycota</taxon>
        <taxon>Pezizomycotina</taxon>
        <taxon>Dothideomycetes</taxon>
        <taxon>Dothideomycetes incertae sedis</taxon>
        <taxon>Zopfiaceae</taxon>
        <taxon>Zopfia</taxon>
    </lineage>
</organism>
<dbReference type="GO" id="GO:0003729">
    <property type="term" value="F:mRNA binding"/>
    <property type="evidence" value="ECO:0007669"/>
    <property type="project" value="TreeGrafter"/>
</dbReference>
<feature type="domain" description="RRM" evidence="4">
    <location>
        <begin position="69"/>
        <end position="160"/>
    </location>
</feature>
<sequence length="266" mass="27610">MSTGKLDQSLDEILKTRRQSNRRGRGRRAAAGGRPNTTEAPVGGVQKTQKPAKGGKNVPTGPAGGSGESKIQVSNLPSDIDEQQIKVSTCSKSPRNNGTEYFAKTIGPIKRVFLTYGPNGQSRGICTVVFGKPGAAAEAAKELDGVKVDHRPLRVEVLVSARDAPAPPPAKSLADRVSGPKQAKAQPKPATNTKPAGGRGRGNKRGRGGRNARGPKKTVDELDADMVDYFADGTGAGNNDGDAMVTNGGAVQAPTSGDTGMEDEML</sequence>
<name>A0A6A6ECU9_9PEZI</name>
<evidence type="ECO:0000313" key="5">
    <source>
        <dbReference type="EMBL" id="KAF2189827.1"/>
    </source>
</evidence>
<reference evidence="5" key="1">
    <citation type="journal article" date="2020" name="Stud. Mycol.">
        <title>101 Dothideomycetes genomes: a test case for predicting lifestyles and emergence of pathogens.</title>
        <authorList>
            <person name="Haridas S."/>
            <person name="Albert R."/>
            <person name="Binder M."/>
            <person name="Bloem J."/>
            <person name="Labutti K."/>
            <person name="Salamov A."/>
            <person name="Andreopoulos B."/>
            <person name="Baker S."/>
            <person name="Barry K."/>
            <person name="Bills G."/>
            <person name="Bluhm B."/>
            <person name="Cannon C."/>
            <person name="Castanera R."/>
            <person name="Culley D."/>
            <person name="Daum C."/>
            <person name="Ezra D."/>
            <person name="Gonzalez J."/>
            <person name="Henrissat B."/>
            <person name="Kuo A."/>
            <person name="Liang C."/>
            <person name="Lipzen A."/>
            <person name="Lutzoni F."/>
            <person name="Magnuson J."/>
            <person name="Mondo S."/>
            <person name="Nolan M."/>
            <person name="Ohm R."/>
            <person name="Pangilinan J."/>
            <person name="Park H.-J."/>
            <person name="Ramirez L."/>
            <person name="Alfaro M."/>
            <person name="Sun H."/>
            <person name="Tritt A."/>
            <person name="Yoshinaga Y."/>
            <person name="Zwiers L.-H."/>
            <person name="Turgeon B."/>
            <person name="Goodwin S."/>
            <person name="Spatafora J."/>
            <person name="Crous P."/>
            <person name="Grigoriev I."/>
        </authorList>
    </citation>
    <scope>NUCLEOTIDE SEQUENCE</scope>
    <source>
        <strain evidence="5">CBS 207.26</strain>
    </source>
</reference>
<dbReference type="AlphaFoldDB" id="A0A6A6ECU9"/>
<dbReference type="PANTHER" id="PTHR19965">
    <property type="entry name" value="RNA AND EXPORT FACTOR BINDING PROTEIN"/>
    <property type="match status" value="1"/>
</dbReference>
<dbReference type="Pfam" id="PF00076">
    <property type="entry name" value="RRM_1"/>
    <property type="match status" value="1"/>
</dbReference>
<dbReference type="InterPro" id="IPR025715">
    <property type="entry name" value="FoP_C"/>
</dbReference>
<dbReference type="InterPro" id="IPR035979">
    <property type="entry name" value="RBD_domain_sf"/>
</dbReference>
<dbReference type="SMART" id="SM01218">
    <property type="entry name" value="FoP_duplication"/>
    <property type="match status" value="1"/>
</dbReference>
<dbReference type="GO" id="GO:0005634">
    <property type="term" value="C:nucleus"/>
    <property type="evidence" value="ECO:0007669"/>
    <property type="project" value="TreeGrafter"/>
</dbReference>
<evidence type="ECO:0000259" key="4">
    <source>
        <dbReference type="PROSITE" id="PS50102"/>
    </source>
</evidence>
<feature type="region of interest" description="Disordered" evidence="3">
    <location>
        <begin position="1"/>
        <end position="70"/>
    </location>
</feature>
<dbReference type="EMBL" id="ML994620">
    <property type="protein sequence ID" value="KAF2189827.1"/>
    <property type="molecule type" value="Genomic_DNA"/>
</dbReference>
<dbReference type="PANTHER" id="PTHR19965:SF35">
    <property type="entry name" value="RNA ANNEALING PROTEIN YRA1"/>
    <property type="match status" value="1"/>
</dbReference>
<evidence type="ECO:0000313" key="6">
    <source>
        <dbReference type="Proteomes" id="UP000800200"/>
    </source>
</evidence>
<keyword evidence="6" id="KW-1185">Reference proteome</keyword>
<dbReference type="SMART" id="SM00360">
    <property type="entry name" value="RRM"/>
    <property type="match status" value="1"/>
</dbReference>
<dbReference type="SUPFAM" id="SSF54928">
    <property type="entry name" value="RNA-binding domain, RBD"/>
    <property type="match status" value="1"/>
</dbReference>
<keyword evidence="1 2" id="KW-0694">RNA-binding</keyword>
<dbReference type="InterPro" id="IPR012677">
    <property type="entry name" value="Nucleotide-bd_a/b_plait_sf"/>
</dbReference>
<dbReference type="Proteomes" id="UP000800200">
    <property type="component" value="Unassembled WGS sequence"/>
</dbReference>
<evidence type="ECO:0000256" key="2">
    <source>
        <dbReference type="PROSITE-ProRule" id="PRU00176"/>
    </source>
</evidence>
<accession>A0A6A6ECU9</accession>